<organism evidence="12 13">
    <name type="scientific">Datura stramonium</name>
    <name type="common">Jimsonweed</name>
    <name type="synonym">Common thornapple</name>
    <dbReference type="NCBI Taxonomy" id="4076"/>
    <lineage>
        <taxon>Eukaryota</taxon>
        <taxon>Viridiplantae</taxon>
        <taxon>Streptophyta</taxon>
        <taxon>Embryophyta</taxon>
        <taxon>Tracheophyta</taxon>
        <taxon>Spermatophyta</taxon>
        <taxon>Magnoliopsida</taxon>
        <taxon>eudicotyledons</taxon>
        <taxon>Gunneridae</taxon>
        <taxon>Pentapetalae</taxon>
        <taxon>asterids</taxon>
        <taxon>lamiids</taxon>
        <taxon>Solanales</taxon>
        <taxon>Solanaceae</taxon>
        <taxon>Solanoideae</taxon>
        <taxon>Datureae</taxon>
        <taxon>Datura</taxon>
    </lineage>
</organism>
<dbReference type="Pfam" id="PF13855">
    <property type="entry name" value="LRR_8"/>
    <property type="match status" value="1"/>
</dbReference>
<evidence type="ECO:0000256" key="11">
    <source>
        <dbReference type="SAM" id="Phobius"/>
    </source>
</evidence>
<evidence type="ECO:0000256" key="3">
    <source>
        <dbReference type="ARBA" id="ARBA00022475"/>
    </source>
</evidence>
<sequence length="182" mass="20731">MVADDYMDPGHNQIRYKFYLVNLYYQDAVTIEMKLVKILRVYTSIDFSSNSFQGIILDILGNLSSLYVLNLSHNALERPIPKSIGKLKMLESLDLFWNQLSGEIPAELQIPLKETEVYAGSLLKIAKEVTLLADSDDDWKFIFAAAGYIAGAVNTIALLWFYEPVKKLFDKHMEFILTRLAA</sequence>
<keyword evidence="9" id="KW-0675">Receptor</keyword>
<keyword evidence="3" id="KW-1003">Cell membrane</keyword>
<dbReference type="PANTHER" id="PTHR27004:SF428">
    <property type="entry name" value="OS01G0160600 PROTEIN"/>
    <property type="match status" value="1"/>
</dbReference>
<evidence type="ECO:0000256" key="6">
    <source>
        <dbReference type="ARBA" id="ARBA00022737"/>
    </source>
</evidence>
<dbReference type="InterPro" id="IPR032675">
    <property type="entry name" value="LRR_dom_sf"/>
</dbReference>
<keyword evidence="10" id="KW-0325">Glycoprotein</keyword>
<evidence type="ECO:0000256" key="10">
    <source>
        <dbReference type="ARBA" id="ARBA00023180"/>
    </source>
</evidence>
<reference evidence="12 13" key="1">
    <citation type="journal article" date="2021" name="BMC Genomics">
        <title>Datura genome reveals duplications of psychoactive alkaloid biosynthetic genes and high mutation rate following tissue culture.</title>
        <authorList>
            <person name="Rajewski A."/>
            <person name="Carter-House D."/>
            <person name="Stajich J."/>
            <person name="Litt A."/>
        </authorList>
    </citation>
    <scope>NUCLEOTIDE SEQUENCE [LARGE SCALE GENOMIC DNA]</scope>
    <source>
        <strain evidence="12">AR-01</strain>
    </source>
</reference>
<comment type="similarity">
    <text evidence="2">Belongs to the RLP family.</text>
</comment>
<keyword evidence="8 11" id="KW-0472">Membrane</keyword>
<feature type="transmembrane region" description="Helical" evidence="11">
    <location>
        <begin position="141"/>
        <end position="162"/>
    </location>
</feature>
<dbReference type="PANTHER" id="PTHR27004">
    <property type="entry name" value="RECEPTOR-LIKE PROTEIN 12 ISOFORM X1"/>
    <property type="match status" value="1"/>
</dbReference>
<keyword evidence="5 11" id="KW-0812">Transmembrane</keyword>
<gene>
    <name evidence="12" type="ORF">HAX54_050476</name>
</gene>
<dbReference type="Proteomes" id="UP000823775">
    <property type="component" value="Unassembled WGS sequence"/>
</dbReference>
<dbReference type="EMBL" id="JACEIK010000882">
    <property type="protein sequence ID" value="MCD7463393.1"/>
    <property type="molecule type" value="Genomic_DNA"/>
</dbReference>
<dbReference type="InterPro" id="IPR001611">
    <property type="entry name" value="Leu-rich_rpt"/>
</dbReference>
<evidence type="ECO:0000256" key="9">
    <source>
        <dbReference type="ARBA" id="ARBA00023170"/>
    </source>
</evidence>
<evidence type="ECO:0000256" key="8">
    <source>
        <dbReference type="ARBA" id="ARBA00023136"/>
    </source>
</evidence>
<comment type="caution">
    <text evidence="12">The sequence shown here is derived from an EMBL/GenBank/DDBJ whole genome shotgun (WGS) entry which is preliminary data.</text>
</comment>
<evidence type="ECO:0000256" key="1">
    <source>
        <dbReference type="ARBA" id="ARBA00004251"/>
    </source>
</evidence>
<evidence type="ECO:0000313" key="13">
    <source>
        <dbReference type="Proteomes" id="UP000823775"/>
    </source>
</evidence>
<evidence type="ECO:0000256" key="7">
    <source>
        <dbReference type="ARBA" id="ARBA00022989"/>
    </source>
</evidence>
<dbReference type="Gene3D" id="3.80.10.10">
    <property type="entry name" value="Ribonuclease Inhibitor"/>
    <property type="match status" value="1"/>
</dbReference>
<evidence type="ECO:0000313" key="12">
    <source>
        <dbReference type="EMBL" id="MCD7463393.1"/>
    </source>
</evidence>
<evidence type="ECO:0000256" key="4">
    <source>
        <dbReference type="ARBA" id="ARBA00022614"/>
    </source>
</evidence>
<keyword evidence="13" id="KW-1185">Reference proteome</keyword>
<keyword evidence="7 11" id="KW-1133">Transmembrane helix</keyword>
<accession>A0ABS8SX36</accession>
<keyword evidence="4" id="KW-0433">Leucine-rich repeat</keyword>
<name>A0ABS8SX36_DATST</name>
<evidence type="ECO:0000256" key="2">
    <source>
        <dbReference type="ARBA" id="ARBA00009592"/>
    </source>
</evidence>
<evidence type="ECO:0000256" key="5">
    <source>
        <dbReference type="ARBA" id="ARBA00022692"/>
    </source>
</evidence>
<proteinExistence type="inferred from homology"/>
<comment type="subcellular location">
    <subcellularLocation>
        <location evidence="1">Cell membrane</location>
        <topology evidence="1">Single-pass type I membrane protein</topology>
    </subcellularLocation>
</comment>
<protein>
    <submittedName>
        <fullName evidence="12">Uncharacterized protein</fullName>
    </submittedName>
</protein>
<keyword evidence="6" id="KW-0677">Repeat</keyword>
<dbReference type="SUPFAM" id="SSF52058">
    <property type="entry name" value="L domain-like"/>
    <property type="match status" value="1"/>
</dbReference>